<dbReference type="EMBL" id="ADLT01000045">
    <property type="protein sequence ID" value="EHO62705.1"/>
    <property type="molecule type" value="Genomic_DNA"/>
</dbReference>
<dbReference type="InterPro" id="IPR024747">
    <property type="entry name" value="Pyridox_Oxase-rel"/>
</dbReference>
<dbReference type="InterPro" id="IPR012349">
    <property type="entry name" value="Split_barrel_FMN-bd"/>
</dbReference>
<dbReference type="HOGENOM" id="CLU_067890_1_0_9"/>
<dbReference type="AlphaFoldDB" id="H1D109"/>
<dbReference type="STRING" id="742743.HMPREF9453_01297"/>
<dbReference type="Pfam" id="PF12900">
    <property type="entry name" value="Pyridox_ox_2"/>
    <property type="match status" value="1"/>
</dbReference>
<evidence type="ECO:0000313" key="1">
    <source>
        <dbReference type="EMBL" id="EHO62705.1"/>
    </source>
</evidence>
<accession>H1D109</accession>
<dbReference type="SUPFAM" id="SSF50475">
    <property type="entry name" value="FMN-binding split barrel"/>
    <property type="match status" value="1"/>
</dbReference>
<name>H1D109_9FIRM</name>
<organism evidence="1 2">
    <name type="scientific">Dialister succinatiphilus YIT 11850</name>
    <dbReference type="NCBI Taxonomy" id="742743"/>
    <lineage>
        <taxon>Bacteria</taxon>
        <taxon>Bacillati</taxon>
        <taxon>Bacillota</taxon>
        <taxon>Negativicutes</taxon>
        <taxon>Veillonellales</taxon>
        <taxon>Veillonellaceae</taxon>
        <taxon>Dialister</taxon>
    </lineage>
</organism>
<keyword evidence="2" id="KW-1185">Reference proteome</keyword>
<dbReference type="PANTHER" id="PTHR34071:SF2">
    <property type="entry name" value="FLAVIN-NUCLEOTIDE-BINDING PROTEIN"/>
    <property type="match status" value="1"/>
</dbReference>
<dbReference type="RefSeq" id="WP_008859791.1">
    <property type="nucleotide sequence ID" value="NZ_JH591188.1"/>
</dbReference>
<dbReference type="eggNOG" id="COG3467">
    <property type="taxonomic scope" value="Bacteria"/>
</dbReference>
<gene>
    <name evidence="1" type="ORF">HMPREF9453_01297</name>
</gene>
<dbReference type="Gene3D" id="2.30.110.10">
    <property type="entry name" value="Electron Transport, Fmn-binding Protein, Chain A"/>
    <property type="match status" value="1"/>
</dbReference>
<evidence type="ECO:0008006" key="3">
    <source>
        <dbReference type="Google" id="ProtNLM"/>
    </source>
</evidence>
<reference evidence="1 2" key="1">
    <citation type="submission" date="2011-11" db="EMBL/GenBank/DDBJ databases">
        <title>The Genome Sequence of Dialister succinatiphilus YIT 11850.</title>
        <authorList>
            <consortium name="The Broad Institute Genome Sequencing Platform"/>
            <person name="Earl A."/>
            <person name="Ward D."/>
            <person name="Feldgarden M."/>
            <person name="Gevers D."/>
            <person name="Morotomi M."/>
            <person name="Young S.K."/>
            <person name="Zeng Q."/>
            <person name="Gargeya S."/>
            <person name="Fitzgerald M."/>
            <person name="Haas B."/>
            <person name="Abouelleil A."/>
            <person name="Alvarado L."/>
            <person name="Arachchi H.M."/>
            <person name="Berlin A."/>
            <person name="Brown A."/>
            <person name="Chapman S.B."/>
            <person name="Dunbar C."/>
            <person name="Gearin G."/>
            <person name="Goldberg J."/>
            <person name="Griggs A."/>
            <person name="Gujja S."/>
            <person name="Heiman D."/>
            <person name="Howarth C."/>
            <person name="Lui A."/>
            <person name="MacDonald P.J.P."/>
            <person name="Montmayeur A."/>
            <person name="Murphy C."/>
            <person name="Neiman D."/>
            <person name="Pearson M."/>
            <person name="Priest M."/>
            <person name="Roberts A."/>
            <person name="Saif S."/>
            <person name="Shea T."/>
            <person name="Sisk P."/>
            <person name="Stolte C."/>
            <person name="Sykes S."/>
            <person name="Wortman J."/>
            <person name="Nusbaum C."/>
            <person name="Birren B."/>
        </authorList>
    </citation>
    <scope>NUCLEOTIDE SEQUENCE [LARGE SCALE GENOMIC DNA]</scope>
    <source>
        <strain evidence="1 2">YIT 11850</strain>
    </source>
</reference>
<comment type="caution">
    <text evidence="1">The sequence shown here is derived from an EMBL/GenBank/DDBJ whole genome shotgun (WGS) entry which is preliminary data.</text>
</comment>
<dbReference type="PATRIC" id="fig|742743.3.peg.1316"/>
<protein>
    <recommendedName>
        <fullName evidence="3">5-nitroimidazole antibiotic resistance protein</fullName>
    </recommendedName>
</protein>
<proteinExistence type="predicted"/>
<dbReference type="Proteomes" id="UP000003277">
    <property type="component" value="Unassembled WGS sequence"/>
</dbReference>
<evidence type="ECO:0000313" key="2">
    <source>
        <dbReference type="Proteomes" id="UP000003277"/>
    </source>
</evidence>
<sequence>MEMEHRPMRRKDRLVTEEGEIRRILDACGIVHLGLYDEGRIYVVPVNYSYTYEGGKLSLFFHGATAGLKRELIEKDGRAGFEMDTGEKVIPHDTNPALYTNAYMSIIGSGRISIIQGKEEKKEILTSFMKQISGKDWTITDGMLKGCEVYRLEADEFQAKRNCPGKRQ</sequence>
<dbReference type="PANTHER" id="PTHR34071">
    <property type="entry name" value="5-NITROIMIDAZOLE ANTIBIOTICS RESISTANCE PROTEIN, NIMA-FAMILY-RELATED PROTEIN-RELATED"/>
    <property type="match status" value="1"/>
</dbReference>